<name>A0AA96CV78_9BACT</name>
<reference evidence="1" key="1">
    <citation type="submission" date="2023-09" db="EMBL/GenBank/DDBJ databases">
        <title>Arcobacter tbilisiensis sp. nov. isolated from chicken meat in Tbilisi, Georgia.</title>
        <authorList>
            <person name="Matthias R."/>
            <person name="Zautner A.E."/>
        </authorList>
    </citation>
    <scope>NUCLEOTIDE SEQUENCE</scope>
    <source>
        <strain evidence="1">LEO 107</strain>
    </source>
</reference>
<evidence type="ECO:0000313" key="1">
    <source>
        <dbReference type="EMBL" id="WNL16461.1"/>
    </source>
</evidence>
<evidence type="ECO:0008006" key="2">
    <source>
        <dbReference type="Google" id="ProtNLM"/>
    </source>
</evidence>
<sequence length="142" mass="16675">MNLTINYKNIYELFSNSSFILDKSTINFVKEINANIPNSFGVYIFYKNSKNYENIIYIGKAGVITTSGDKKSQGLQKRLTNIRDNKPANIYYKNIFDFLNLDEIVIEYFETKQRYIPTFVEASLIQEYFFLNNKLPVLNKSF</sequence>
<dbReference type="EMBL" id="CP134846">
    <property type="protein sequence ID" value="WNL16461.1"/>
    <property type="molecule type" value="Genomic_DNA"/>
</dbReference>
<protein>
    <recommendedName>
        <fullName evidence="2">GIY-YIG domain-containing protein</fullName>
    </recommendedName>
</protein>
<gene>
    <name evidence="1" type="ORF">RJG54_09625</name>
</gene>
<dbReference type="AlphaFoldDB" id="A0AA96CV78"/>
<organism evidence="1">
    <name type="scientific">Arcobacter sp. AZ-2023</name>
    <dbReference type="NCBI Taxonomy" id="3074453"/>
    <lineage>
        <taxon>Bacteria</taxon>
        <taxon>Pseudomonadati</taxon>
        <taxon>Campylobacterota</taxon>
        <taxon>Epsilonproteobacteria</taxon>
        <taxon>Campylobacterales</taxon>
        <taxon>Arcobacteraceae</taxon>
        <taxon>Arcobacter</taxon>
    </lineage>
</organism>
<proteinExistence type="predicted"/>
<accession>A0AA96CV78</accession>
<dbReference type="Gene3D" id="3.40.1440.10">
    <property type="entry name" value="GIY-YIG endonuclease"/>
    <property type="match status" value="1"/>
</dbReference>
<dbReference type="InterPro" id="IPR035901">
    <property type="entry name" value="GIY-YIG_endonuc_sf"/>
</dbReference>